<gene>
    <name evidence="1" type="ORF">ILEXP_LOCUS22110</name>
</gene>
<dbReference type="Gene3D" id="3.30.460.10">
    <property type="entry name" value="Beta Polymerase, domain 2"/>
    <property type="match status" value="1"/>
</dbReference>
<dbReference type="InterPro" id="IPR058921">
    <property type="entry name" value="PAP/OAS1-rel"/>
</dbReference>
<name>A0ABC8SDC2_9AQUA</name>
<proteinExistence type="predicted"/>
<dbReference type="InterPro" id="IPR043519">
    <property type="entry name" value="NT_sf"/>
</dbReference>
<dbReference type="PANTHER" id="PTHR45979:SF28">
    <property type="entry name" value="POLY(A) RNA POLYMERASE CID14-LIKE"/>
    <property type="match status" value="1"/>
</dbReference>
<sequence length="174" mass="19744">MGDLQVWCGCQNGVAMEDDQFFSSNSLPMASSNPDPSSICKNCWAVAEETTQEVVNRIHPTLDSEEKRKDVIDYVQRLVRTSLVCEVFPYGSVPLKTYLPDGDIDLTTLSSPNIEERLAFDVLAVLRAEELNEDAEYEVKDTQFIDAEVFVQSDLFLSFSLNWFNICLILQRFV</sequence>
<evidence type="ECO:0008006" key="3">
    <source>
        <dbReference type="Google" id="ProtNLM"/>
    </source>
</evidence>
<dbReference type="AlphaFoldDB" id="A0ABC8SDC2"/>
<dbReference type="Proteomes" id="UP001642360">
    <property type="component" value="Unassembled WGS sequence"/>
</dbReference>
<evidence type="ECO:0000313" key="1">
    <source>
        <dbReference type="EMBL" id="CAK9153810.1"/>
    </source>
</evidence>
<keyword evidence="2" id="KW-1185">Reference proteome</keyword>
<evidence type="ECO:0000313" key="2">
    <source>
        <dbReference type="Proteomes" id="UP001642360"/>
    </source>
</evidence>
<comment type="caution">
    <text evidence="1">The sequence shown here is derived from an EMBL/GenBank/DDBJ whole genome shotgun (WGS) entry which is preliminary data.</text>
</comment>
<reference evidence="1 2" key="1">
    <citation type="submission" date="2024-02" db="EMBL/GenBank/DDBJ databases">
        <authorList>
            <person name="Vignale AGUSTIN F."/>
            <person name="Sosa J E."/>
            <person name="Modenutti C."/>
        </authorList>
    </citation>
    <scope>NUCLEOTIDE SEQUENCE [LARGE SCALE GENOMIC DNA]</scope>
</reference>
<protein>
    <recommendedName>
        <fullName evidence="3">Polymerase nucleotidyl transferase domain-containing protein</fullName>
    </recommendedName>
</protein>
<dbReference type="PANTHER" id="PTHR45979">
    <property type="entry name" value="PAP/OAS1 SUBSTRATE-BINDING DOMAIN SUPERFAMILY"/>
    <property type="match status" value="1"/>
</dbReference>
<dbReference type="EMBL" id="CAUOFW020002455">
    <property type="protein sequence ID" value="CAK9153810.1"/>
    <property type="molecule type" value="Genomic_DNA"/>
</dbReference>
<accession>A0ABC8SDC2</accession>
<dbReference type="SUPFAM" id="SSF81301">
    <property type="entry name" value="Nucleotidyltransferase"/>
    <property type="match status" value="1"/>
</dbReference>
<organism evidence="1 2">
    <name type="scientific">Ilex paraguariensis</name>
    <name type="common">yerba mate</name>
    <dbReference type="NCBI Taxonomy" id="185542"/>
    <lineage>
        <taxon>Eukaryota</taxon>
        <taxon>Viridiplantae</taxon>
        <taxon>Streptophyta</taxon>
        <taxon>Embryophyta</taxon>
        <taxon>Tracheophyta</taxon>
        <taxon>Spermatophyta</taxon>
        <taxon>Magnoliopsida</taxon>
        <taxon>eudicotyledons</taxon>
        <taxon>Gunneridae</taxon>
        <taxon>Pentapetalae</taxon>
        <taxon>asterids</taxon>
        <taxon>campanulids</taxon>
        <taxon>Aquifoliales</taxon>
        <taxon>Aquifoliaceae</taxon>
        <taxon>Ilex</taxon>
    </lineage>
</organism>